<comment type="caution">
    <text evidence="2">The sequence shown here is derived from an EMBL/GenBank/DDBJ whole genome shotgun (WGS) entry which is preliminary data.</text>
</comment>
<reference evidence="2" key="1">
    <citation type="journal article" date="2021" name="G3 (Bethesda)">
        <title>Genomic diversity, chromosomal rearrangements, and interspecies hybridization in the ogataea polymorpha species complex.</title>
        <authorList>
            <person name="Hanson S.J."/>
            <person name="Cinneide E.O."/>
            <person name="Salzberg L.I."/>
            <person name="Wolfe K.H."/>
            <person name="McGowan J."/>
            <person name="Fitzpatrick D.A."/>
            <person name="Matlin K."/>
        </authorList>
    </citation>
    <scope>NUCLEOTIDE SEQUENCE</scope>
    <source>
        <strain evidence="2">83-405-1</strain>
    </source>
</reference>
<feature type="compositionally biased region" description="Basic and acidic residues" evidence="1">
    <location>
        <begin position="22"/>
        <end position="33"/>
    </location>
</feature>
<name>A0AAN6DBN2_9ASCO</name>
<proteinExistence type="predicted"/>
<evidence type="ECO:0000313" key="2">
    <source>
        <dbReference type="EMBL" id="KAG7730398.1"/>
    </source>
</evidence>
<evidence type="ECO:0000256" key="1">
    <source>
        <dbReference type="SAM" id="MobiDB-lite"/>
    </source>
</evidence>
<organism evidence="2 3">
    <name type="scientific">Ogataea haglerorum</name>
    <dbReference type="NCBI Taxonomy" id="1937702"/>
    <lineage>
        <taxon>Eukaryota</taxon>
        <taxon>Fungi</taxon>
        <taxon>Dikarya</taxon>
        <taxon>Ascomycota</taxon>
        <taxon>Saccharomycotina</taxon>
        <taxon>Pichiomycetes</taxon>
        <taxon>Pichiales</taxon>
        <taxon>Pichiaceae</taxon>
        <taxon>Ogataea</taxon>
    </lineage>
</organism>
<dbReference type="Proteomes" id="UP000738402">
    <property type="component" value="Unassembled WGS sequence"/>
</dbReference>
<dbReference type="EMBL" id="JAHLUH010000001">
    <property type="protein sequence ID" value="KAG7730398.1"/>
    <property type="molecule type" value="Genomic_DNA"/>
</dbReference>
<dbReference type="AlphaFoldDB" id="A0AAN6DBN2"/>
<evidence type="ECO:0000313" key="3">
    <source>
        <dbReference type="Proteomes" id="UP000738402"/>
    </source>
</evidence>
<gene>
    <name evidence="2" type="ORF">KL933_000193</name>
</gene>
<feature type="region of interest" description="Disordered" evidence="1">
    <location>
        <begin position="1"/>
        <end position="35"/>
    </location>
</feature>
<sequence>MCAHVVLPKIPHTRTPAMSPDRGQRPARADGGRSSRLCGLHATAKRGGWASIAPEGTSWAVLGPRLSAWTFYPIG</sequence>
<protein>
    <submittedName>
        <fullName evidence="2">Uncharacterized protein</fullName>
    </submittedName>
</protein>
<accession>A0AAN6DBN2</accession>